<evidence type="ECO:0000313" key="5">
    <source>
        <dbReference type="Proteomes" id="UP000277179"/>
    </source>
</evidence>
<evidence type="ECO:0000313" key="4">
    <source>
        <dbReference type="EMBL" id="RMQ86318.1"/>
    </source>
</evidence>
<reference evidence="4 5" key="1">
    <citation type="submission" date="2018-08" db="EMBL/GenBank/DDBJ databases">
        <title>Recombination of ecologically and evolutionarily significant loci maintains genetic cohesion in the Pseudomonas syringae species complex.</title>
        <authorList>
            <person name="Dillon M."/>
            <person name="Thakur S."/>
            <person name="Almeida R.N.D."/>
            <person name="Weir B.S."/>
            <person name="Guttman D.S."/>
        </authorList>
    </citation>
    <scope>NUCLEOTIDE SEQUENCE [LARGE SCALE GENOMIC DNA]</scope>
    <source>
        <strain evidence="4 5">ICMP 11288</strain>
    </source>
</reference>
<dbReference type="Pfam" id="PF08501">
    <property type="entry name" value="Shikimate_dh_N"/>
    <property type="match status" value="1"/>
</dbReference>
<comment type="caution">
    <text evidence="4">The sequence shown here is derived from an EMBL/GenBank/DDBJ whole genome shotgun (WGS) entry which is preliminary data.</text>
</comment>
<evidence type="ECO:0000259" key="3">
    <source>
        <dbReference type="Pfam" id="PF08501"/>
    </source>
</evidence>
<proteinExistence type="predicted"/>
<dbReference type="PANTHER" id="PTHR21089">
    <property type="entry name" value="SHIKIMATE DEHYDROGENASE"/>
    <property type="match status" value="1"/>
</dbReference>
<feature type="domain" description="Shikimate dehydrogenase substrate binding N-terminal" evidence="3">
    <location>
        <begin position="37"/>
        <end position="104"/>
    </location>
</feature>
<name>A0A3M4Q778_9PSED</name>
<dbReference type="PANTHER" id="PTHR21089:SF9">
    <property type="entry name" value="SHIKIMATE DEHYDROGENASE-LIKE PROTEIN HI_0607"/>
    <property type="match status" value="1"/>
</dbReference>
<dbReference type="Proteomes" id="UP000277179">
    <property type="component" value="Unassembled WGS sequence"/>
</dbReference>
<dbReference type="GO" id="GO:0050661">
    <property type="term" value="F:NADP binding"/>
    <property type="evidence" value="ECO:0007669"/>
    <property type="project" value="TreeGrafter"/>
</dbReference>
<dbReference type="GO" id="GO:0005829">
    <property type="term" value="C:cytosol"/>
    <property type="evidence" value="ECO:0007669"/>
    <property type="project" value="TreeGrafter"/>
</dbReference>
<sequence length="283" mass="30528">MYRFAYSKEFSMQMHPNKDTQLCMSLSARPGNFGLRFHNHLYEQLGLNFYYKAFSSQDLPGAIGGIRALGIRGCGVSMPFKEASIALVDELDASVKAITSLNTIVNTDGHLMAYNTDYIAVEQLLKKHAVPKDSTFALRGSGGMGKAVASALRDGGYTNGVIVARNEAAGRALAQSLGYEWQAELGELRPQMLVNVTPIGMTGGAEADQLAFEADAVDAAETVFDVVAIPAETPLILRGRAQGKRVITGLEVIAIQALEQFVLYTGVRPTQEQFEAAVAFART</sequence>
<dbReference type="Gene3D" id="3.40.50.10860">
    <property type="entry name" value="Leucine Dehydrogenase, chain A, domain 1"/>
    <property type="match status" value="1"/>
</dbReference>
<keyword evidence="2" id="KW-0560">Oxidoreductase</keyword>
<dbReference type="InterPro" id="IPR013708">
    <property type="entry name" value="Shikimate_DH-bd_N"/>
</dbReference>
<dbReference type="AlphaFoldDB" id="A0A3M4Q778"/>
<dbReference type="GO" id="GO:0019632">
    <property type="term" value="P:shikimate metabolic process"/>
    <property type="evidence" value="ECO:0007669"/>
    <property type="project" value="TreeGrafter"/>
</dbReference>
<evidence type="ECO:0000256" key="2">
    <source>
        <dbReference type="ARBA" id="ARBA00023002"/>
    </source>
</evidence>
<dbReference type="CDD" id="cd01065">
    <property type="entry name" value="NAD_bind_Shikimate_DH"/>
    <property type="match status" value="1"/>
</dbReference>
<organism evidence="4 5">
    <name type="scientific">Pseudomonas salomonii</name>
    <dbReference type="NCBI Taxonomy" id="191391"/>
    <lineage>
        <taxon>Bacteria</taxon>
        <taxon>Pseudomonadati</taxon>
        <taxon>Pseudomonadota</taxon>
        <taxon>Gammaproteobacteria</taxon>
        <taxon>Pseudomonadales</taxon>
        <taxon>Pseudomonadaceae</taxon>
        <taxon>Pseudomonas</taxon>
    </lineage>
</organism>
<gene>
    <name evidence="4" type="ORF">ALP97_04665</name>
</gene>
<dbReference type="InterPro" id="IPR046346">
    <property type="entry name" value="Aminoacid_DH-like_N_sf"/>
</dbReference>
<dbReference type="EMBL" id="RBRL01000286">
    <property type="protein sequence ID" value="RMQ86318.1"/>
    <property type="molecule type" value="Genomic_DNA"/>
</dbReference>
<dbReference type="InterPro" id="IPR022893">
    <property type="entry name" value="Shikimate_DH_fam"/>
</dbReference>
<dbReference type="Gene3D" id="3.40.50.720">
    <property type="entry name" value="NAD(P)-binding Rossmann-like Domain"/>
    <property type="match status" value="1"/>
</dbReference>
<dbReference type="GO" id="GO:0004764">
    <property type="term" value="F:shikimate 3-dehydrogenase (NADP+) activity"/>
    <property type="evidence" value="ECO:0007669"/>
    <property type="project" value="InterPro"/>
</dbReference>
<dbReference type="GO" id="GO:0009423">
    <property type="term" value="P:chorismate biosynthetic process"/>
    <property type="evidence" value="ECO:0007669"/>
    <property type="project" value="TreeGrafter"/>
</dbReference>
<dbReference type="SUPFAM" id="SSF53223">
    <property type="entry name" value="Aminoacid dehydrogenase-like, N-terminal domain"/>
    <property type="match status" value="1"/>
</dbReference>
<protein>
    <recommendedName>
        <fullName evidence="3">Shikimate dehydrogenase substrate binding N-terminal domain-containing protein</fullName>
    </recommendedName>
</protein>
<keyword evidence="1" id="KW-0521">NADP</keyword>
<dbReference type="NCBIfam" id="NF009202">
    <property type="entry name" value="PRK12550.1"/>
    <property type="match status" value="1"/>
</dbReference>
<dbReference type="InterPro" id="IPR036291">
    <property type="entry name" value="NAD(P)-bd_dom_sf"/>
</dbReference>
<evidence type="ECO:0000256" key="1">
    <source>
        <dbReference type="ARBA" id="ARBA00022857"/>
    </source>
</evidence>
<accession>A0A3M4Q778</accession>
<dbReference type="SUPFAM" id="SSF51735">
    <property type="entry name" value="NAD(P)-binding Rossmann-fold domains"/>
    <property type="match status" value="1"/>
</dbReference>